<evidence type="ECO:0000313" key="16">
    <source>
        <dbReference type="EMBL" id="KAL0341007.1"/>
    </source>
</evidence>
<keyword evidence="11 14" id="KW-0326">Glycosidase</keyword>
<evidence type="ECO:0000256" key="4">
    <source>
        <dbReference type="ARBA" id="ARBA00012729"/>
    </source>
</evidence>
<comment type="similarity">
    <text evidence="3">Belongs to the glycosyl hydrolase 18 family. Chitinase class II subfamily.</text>
</comment>
<reference evidence="16" key="2">
    <citation type="journal article" date="2024" name="Plant">
        <title>Genomic evolution and insights into agronomic trait innovations of Sesamum species.</title>
        <authorList>
            <person name="Miao H."/>
            <person name="Wang L."/>
            <person name="Qu L."/>
            <person name="Liu H."/>
            <person name="Sun Y."/>
            <person name="Le M."/>
            <person name="Wang Q."/>
            <person name="Wei S."/>
            <person name="Zheng Y."/>
            <person name="Lin W."/>
            <person name="Duan Y."/>
            <person name="Cao H."/>
            <person name="Xiong S."/>
            <person name="Wang X."/>
            <person name="Wei L."/>
            <person name="Li C."/>
            <person name="Ma Q."/>
            <person name="Ju M."/>
            <person name="Zhao R."/>
            <person name="Li G."/>
            <person name="Mu C."/>
            <person name="Tian Q."/>
            <person name="Mei H."/>
            <person name="Zhang T."/>
            <person name="Gao T."/>
            <person name="Zhang H."/>
        </authorList>
    </citation>
    <scope>NUCLEOTIDE SEQUENCE</scope>
    <source>
        <strain evidence="16">G02</strain>
    </source>
</reference>
<dbReference type="EC" id="3.2.1.14" evidence="4"/>
<dbReference type="AlphaFoldDB" id="A0AAW2NDS1"/>
<dbReference type="PROSITE" id="PS51910">
    <property type="entry name" value="GH18_2"/>
    <property type="match status" value="1"/>
</dbReference>
<dbReference type="Gene3D" id="3.20.20.80">
    <property type="entry name" value="Glycosidases"/>
    <property type="match status" value="1"/>
</dbReference>
<dbReference type="InterPro" id="IPR001223">
    <property type="entry name" value="Glyco_hydro18_cat"/>
</dbReference>
<dbReference type="InterPro" id="IPR017853">
    <property type="entry name" value="GH"/>
</dbReference>
<comment type="catalytic activity">
    <reaction evidence="1">
        <text>Random endo-hydrolysis of N-acetyl-beta-D-glucosaminide (1-&gt;4)-beta-linkages in chitin and chitodextrins.</text>
        <dbReference type="EC" id="3.2.1.14"/>
    </reaction>
</comment>
<keyword evidence="6" id="KW-0732">Signal</keyword>
<keyword evidence="8" id="KW-0146">Chitin degradation</keyword>
<keyword evidence="10" id="KW-0119">Carbohydrate metabolism</keyword>
<dbReference type="GO" id="GO:0006032">
    <property type="term" value="P:chitin catabolic process"/>
    <property type="evidence" value="ECO:0007669"/>
    <property type="project" value="UniProtKB-KW"/>
</dbReference>
<evidence type="ECO:0000256" key="1">
    <source>
        <dbReference type="ARBA" id="ARBA00000822"/>
    </source>
</evidence>
<organism evidence="16">
    <name type="scientific">Sesamum radiatum</name>
    <name type="common">Black benniseed</name>
    <dbReference type="NCBI Taxonomy" id="300843"/>
    <lineage>
        <taxon>Eukaryota</taxon>
        <taxon>Viridiplantae</taxon>
        <taxon>Streptophyta</taxon>
        <taxon>Embryophyta</taxon>
        <taxon>Tracheophyta</taxon>
        <taxon>Spermatophyta</taxon>
        <taxon>Magnoliopsida</taxon>
        <taxon>eudicotyledons</taxon>
        <taxon>Gunneridae</taxon>
        <taxon>Pentapetalae</taxon>
        <taxon>asterids</taxon>
        <taxon>lamiids</taxon>
        <taxon>Lamiales</taxon>
        <taxon>Pedaliaceae</taxon>
        <taxon>Sesamum</taxon>
    </lineage>
</organism>
<sequence>MSCLWSLLMIPSYKMGCTPPLQIHSKHVPHQVLIDKMATKTLLILSLLLAFSLFRSSEACGISTYWGQNGFEGTLLQACQSGLYKYINVAFLIDFGCGVTPRMNLAGHCDPPSGTCRRLITEIQACQNLGIKVLLSLGGSAGNYSLCSTDDAYQVAAYLYDTFLSGTSSTGPLGAVTLDGIDFDIEYPGTTKYWDDLARALASYSTPAKKVYLSAAPQCPIPDRNLDTAIKTGLFDYVWVQFYNNPGCDYRSGVSGLIAAWNQWSAYLPEGNQLFLGLPAAPGAGAGYAPPDVIANQVLPVIRSSKNYGGVMLWSRFYDTSFSEIIQPAVCSNTLHHENLLISMV</sequence>
<comment type="function">
    <text evidence="13">This protein functions as a defense against chitin containing fungal pathogens.</text>
</comment>
<dbReference type="InterPro" id="IPR050542">
    <property type="entry name" value="Glycosyl_Hydrlase18_Chitinase"/>
</dbReference>
<feature type="domain" description="GH18" evidence="15">
    <location>
        <begin position="60"/>
        <end position="333"/>
    </location>
</feature>
<evidence type="ECO:0000256" key="11">
    <source>
        <dbReference type="ARBA" id="ARBA00023295"/>
    </source>
</evidence>
<evidence type="ECO:0000256" key="13">
    <source>
        <dbReference type="ARBA" id="ARBA00059418"/>
    </source>
</evidence>
<dbReference type="GO" id="GO:0005576">
    <property type="term" value="C:extracellular region"/>
    <property type="evidence" value="ECO:0007669"/>
    <property type="project" value="UniProtKB-SubCell"/>
</dbReference>
<reference evidence="16" key="1">
    <citation type="submission" date="2020-06" db="EMBL/GenBank/DDBJ databases">
        <authorList>
            <person name="Li T."/>
            <person name="Hu X."/>
            <person name="Zhang T."/>
            <person name="Song X."/>
            <person name="Zhang H."/>
            <person name="Dai N."/>
            <person name="Sheng W."/>
            <person name="Hou X."/>
            <person name="Wei L."/>
        </authorList>
    </citation>
    <scope>NUCLEOTIDE SEQUENCE</scope>
    <source>
        <strain evidence="16">G02</strain>
        <tissue evidence="16">Leaf</tissue>
    </source>
</reference>
<keyword evidence="5" id="KW-0964">Secreted</keyword>
<dbReference type="SUPFAM" id="SSF51445">
    <property type="entry name" value="(Trans)glycosidases"/>
    <property type="match status" value="1"/>
</dbReference>
<evidence type="ECO:0000256" key="14">
    <source>
        <dbReference type="RuleBase" id="RU000489"/>
    </source>
</evidence>
<accession>A0AAW2NDS1</accession>
<dbReference type="CDD" id="cd02877">
    <property type="entry name" value="GH18_hevamine_XipI_class_III"/>
    <property type="match status" value="1"/>
</dbReference>
<protein>
    <recommendedName>
        <fullName evidence="4">chitinase</fullName>
        <ecNumber evidence="4">3.2.1.14</ecNumber>
    </recommendedName>
</protein>
<evidence type="ECO:0000256" key="9">
    <source>
        <dbReference type="ARBA" id="ARBA00023157"/>
    </source>
</evidence>
<proteinExistence type="inferred from homology"/>
<evidence type="ECO:0000256" key="2">
    <source>
        <dbReference type="ARBA" id="ARBA00004613"/>
    </source>
</evidence>
<evidence type="ECO:0000256" key="3">
    <source>
        <dbReference type="ARBA" id="ARBA00009121"/>
    </source>
</evidence>
<evidence type="ECO:0000256" key="10">
    <source>
        <dbReference type="ARBA" id="ARBA00023277"/>
    </source>
</evidence>
<evidence type="ECO:0000256" key="8">
    <source>
        <dbReference type="ARBA" id="ARBA00023024"/>
    </source>
</evidence>
<keyword evidence="12" id="KW-0624">Polysaccharide degradation</keyword>
<dbReference type="InterPro" id="IPR001579">
    <property type="entry name" value="Glyco_hydro_18_chit_AS"/>
</dbReference>
<name>A0AAW2NDS1_SESRA</name>
<gene>
    <name evidence="16" type="ORF">Sradi_4617500</name>
</gene>
<evidence type="ECO:0000256" key="5">
    <source>
        <dbReference type="ARBA" id="ARBA00022525"/>
    </source>
</evidence>
<dbReference type="PANTHER" id="PTHR45708">
    <property type="entry name" value="ENDOCHITINASE"/>
    <property type="match status" value="1"/>
</dbReference>
<dbReference type="FunFam" id="3.20.20.80:FF:000015">
    <property type="entry name" value="Acidic endochitinase SE2"/>
    <property type="match status" value="1"/>
</dbReference>
<keyword evidence="9" id="KW-1015">Disulfide bond</keyword>
<evidence type="ECO:0000259" key="15">
    <source>
        <dbReference type="PROSITE" id="PS51910"/>
    </source>
</evidence>
<dbReference type="PROSITE" id="PS01095">
    <property type="entry name" value="GH18_1"/>
    <property type="match status" value="1"/>
</dbReference>
<evidence type="ECO:0000256" key="6">
    <source>
        <dbReference type="ARBA" id="ARBA00022729"/>
    </source>
</evidence>
<dbReference type="GO" id="GO:0008843">
    <property type="term" value="F:endochitinase activity"/>
    <property type="evidence" value="ECO:0007669"/>
    <property type="project" value="UniProtKB-EC"/>
</dbReference>
<comment type="subcellular location">
    <subcellularLocation>
        <location evidence="2">Secreted</location>
    </subcellularLocation>
</comment>
<evidence type="ECO:0000256" key="7">
    <source>
        <dbReference type="ARBA" id="ARBA00022801"/>
    </source>
</evidence>
<keyword evidence="7 14" id="KW-0378">Hydrolase</keyword>
<dbReference type="GO" id="GO:0000272">
    <property type="term" value="P:polysaccharide catabolic process"/>
    <property type="evidence" value="ECO:0007669"/>
    <property type="project" value="UniProtKB-KW"/>
</dbReference>
<dbReference type="Pfam" id="PF00704">
    <property type="entry name" value="Glyco_hydro_18"/>
    <property type="match status" value="1"/>
</dbReference>
<dbReference type="EMBL" id="JACGWJ010000020">
    <property type="protein sequence ID" value="KAL0341007.1"/>
    <property type="molecule type" value="Genomic_DNA"/>
</dbReference>
<evidence type="ECO:0000256" key="12">
    <source>
        <dbReference type="ARBA" id="ARBA00023326"/>
    </source>
</evidence>
<dbReference type="InterPro" id="IPR045321">
    <property type="entry name" value="Cts1-like"/>
</dbReference>
<comment type="caution">
    <text evidence="16">The sequence shown here is derived from an EMBL/GenBank/DDBJ whole genome shotgun (WGS) entry which is preliminary data.</text>
</comment>
<dbReference type="PANTHER" id="PTHR45708:SF22">
    <property type="entry name" value="ACIDIC ENDOCHITINASE"/>
    <property type="match status" value="1"/>
</dbReference>